<evidence type="ECO:0000256" key="6">
    <source>
        <dbReference type="ARBA" id="ARBA00022989"/>
    </source>
</evidence>
<dbReference type="InterPro" id="IPR011009">
    <property type="entry name" value="Kinase-like_dom_sf"/>
</dbReference>
<evidence type="ECO:0000256" key="2">
    <source>
        <dbReference type="ARBA" id="ARBA00022614"/>
    </source>
</evidence>
<evidence type="ECO:0000256" key="5">
    <source>
        <dbReference type="ARBA" id="ARBA00022737"/>
    </source>
</evidence>
<keyword evidence="8" id="KW-0675">Receptor</keyword>
<dbReference type="FunFam" id="3.80.10.10:FF:000062">
    <property type="entry name" value="protein STRUBBELIG-RECEPTOR FAMILY 3"/>
    <property type="match status" value="1"/>
</dbReference>
<evidence type="ECO:0000256" key="7">
    <source>
        <dbReference type="ARBA" id="ARBA00023136"/>
    </source>
</evidence>
<dbReference type="Pfam" id="PF08263">
    <property type="entry name" value="LRRNT_2"/>
    <property type="match status" value="1"/>
</dbReference>
<dbReference type="GO" id="GO:0004672">
    <property type="term" value="F:protein kinase activity"/>
    <property type="evidence" value="ECO:0000318"/>
    <property type="project" value="GO_Central"/>
</dbReference>
<dbReference type="InterPro" id="IPR001611">
    <property type="entry name" value="Leu-rich_rpt"/>
</dbReference>
<dbReference type="EMBL" id="KK784882">
    <property type="protein sequence ID" value="KDO75819.1"/>
    <property type="molecule type" value="Genomic_DNA"/>
</dbReference>
<dbReference type="Pfam" id="PF00560">
    <property type="entry name" value="LRR_1"/>
    <property type="match status" value="3"/>
</dbReference>
<dbReference type="eggNOG" id="ENOG502QUCU">
    <property type="taxonomic scope" value="Eukaryota"/>
</dbReference>
<dbReference type="GO" id="GO:0005524">
    <property type="term" value="F:ATP binding"/>
    <property type="evidence" value="ECO:0007669"/>
    <property type="project" value="InterPro"/>
</dbReference>
<dbReference type="GO" id="GO:0048366">
    <property type="term" value="P:leaf development"/>
    <property type="evidence" value="ECO:0000318"/>
    <property type="project" value="GO_Central"/>
</dbReference>
<protein>
    <recommendedName>
        <fullName evidence="12">Protein kinase domain-containing protein</fullName>
    </recommendedName>
</protein>
<organism evidence="13 14">
    <name type="scientific">Citrus sinensis</name>
    <name type="common">Sweet orange</name>
    <name type="synonym">Citrus aurantium var. sinensis</name>
    <dbReference type="NCBI Taxonomy" id="2711"/>
    <lineage>
        <taxon>Eukaryota</taxon>
        <taxon>Viridiplantae</taxon>
        <taxon>Streptophyta</taxon>
        <taxon>Embryophyta</taxon>
        <taxon>Tracheophyta</taxon>
        <taxon>Spermatophyta</taxon>
        <taxon>Magnoliopsida</taxon>
        <taxon>eudicotyledons</taxon>
        <taxon>Gunneridae</taxon>
        <taxon>Pentapetalae</taxon>
        <taxon>rosids</taxon>
        <taxon>malvids</taxon>
        <taxon>Sapindales</taxon>
        <taxon>Rutaceae</taxon>
        <taxon>Aurantioideae</taxon>
        <taxon>Citrus</taxon>
    </lineage>
</organism>
<evidence type="ECO:0000256" key="9">
    <source>
        <dbReference type="SAM" id="MobiDB-lite"/>
    </source>
</evidence>
<feature type="region of interest" description="Disordered" evidence="9">
    <location>
        <begin position="331"/>
        <end position="392"/>
    </location>
</feature>
<dbReference type="PANTHER" id="PTHR48007:SF22">
    <property type="entry name" value="PROTEIN STRUBBELIG-RECEPTOR FAMILY 3-LIKE ISOFORM X1"/>
    <property type="match status" value="1"/>
</dbReference>
<feature type="compositionally biased region" description="Polar residues" evidence="9">
    <location>
        <begin position="345"/>
        <end position="354"/>
    </location>
</feature>
<evidence type="ECO:0000313" key="14">
    <source>
        <dbReference type="Proteomes" id="UP000027120"/>
    </source>
</evidence>
<feature type="chain" id="PRO_5001640909" description="Protein kinase domain-containing protein" evidence="11">
    <location>
        <begin position="27"/>
        <end position="720"/>
    </location>
</feature>
<evidence type="ECO:0000259" key="12">
    <source>
        <dbReference type="PROSITE" id="PS50011"/>
    </source>
</evidence>
<dbReference type="FunFam" id="1.10.510.10:FF:000095">
    <property type="entry name" value="protein STRUBBELIG-RECEPTOR FAMILY 8"/>
    <property type="match status" value="1"/>
</dbReference>
<feature type="compositionally biased region" description="Basic and acidic residues" evidence="9">
    <location>
        <begin position="358"/>
        <end position="377"/>
    </location>
</feature>
<comment type="subcellular location">
    <subcellularLocation>
        <location evidence="1">Membrane</location>
    </subcellularLocation>
</comment>
<dbReference type="PaxDb" id="2711-XP_006467860.1"/>
<sequence>MGYVNYGMCVGLTMALAVLTAPFCAGVTDPRDVMALNSLYISLNFPPLEKWLSFGGDPCGDSWQGVFCVFSNVTEIRLTGMNLGGVLADTLGDLESVINIDLSNNHIGGSIPSNLPVTVRNFSLSGNQLTGSIPESLSRLTQLLDLSLNNNHLNGGIPDAFHQFTGLINFDLSANNLTGQLPPSTRNLSSLYSLHLQNNKLSGTLNVLEDLHLIDLNIENNLFSGPIPEKLLSIPNFRKDGNPFNTTVIALPPTAIPPSIAPAPTFQAPGDQADAPSAFEMTNSAKAKKFWTTKRVIWVALSAAAILCALGCSLFMWRYCKTRRVNRDAEKNTGTYKGHGEKPNYKNSPLQPSGQVEEVSKEPVVKSQDGHGVDSRRMVSSPRPQDEKLPLPPLPLPLVEKVTVKPLAPAEVTRRSSPSTNVISSSVSVFTIASLQQYTNSFSEGNFIGEGLLGSVYKAELPGGKLLAVKKLSNTVSQRQTDEEFLELASTISRLRHGNIVELIGYCNEHGQHLLVYDYGGNCTLHDLLHSDEEAHKKFSWNIRIRVALGAARALQYLQEVCEPPIVHGNFKSSNILLDEKLIVRVSDCGLAPLLFSGSTNELSEGLLTAHGSGAPEFESGSYSCQSDVYSLGVVMLELLTGRKPYDRSRPRGEQSLVRWAIPRLHDIDALSRMVDPSLDGAYLAKSLSRFADIISRCVQWEPGFRPPMSEIVQDLLCMI</sequence>
<dbReference type="AlphaFoldDB" id="A0A067G8B2"/>
<dbReference type="Pfam" id="PF07714">
    <property type="entry name" value="PK_Tyr_Ser-Thr"/>
    <property type="match status" value="1"/>
</dbReference>
<dbReference type="FunFam" id="3.30.200.20:FF:000125">
    <property type="entry name" value="Protein STRUBBELIG-RECEPTOR FAMILY 8"/>
    <property type="match status" value="1"/>
</dbReference>
<dbReference type="InterPro" id="IPR032675">
    <property type="entry name" value="LRR_dom_sf"/>
</dbReference>
<dbReference type="GO" id="GO:0010305">
    <property type="term" value="P:leaf vascular tissue pattern formation"/>
    <property type="evidence" value="ECO:0000318"/>
    <property type="project" value="GO_Central"/>
</dbReference>
<evidence type="ECO:0000313" key="13">
    <source>
        <dbReference type="EMBL" id="KDO75819.1"/>
    </source>
</evidence>
<dbReference type="PROSITE" id="PS50011">
    <property type="entry name" value="PROTEIN_KINASE_DOM"/>
    <property type="match status" value="1"/>
</dbReference>
<reference evidence="13 14" key="1">
    <citation type="submission" date="2014-04" db="EMBL/GenBank/DDBJ databases">
        <authorList>
            <consortium name="International Citrus Genome Consortium"/>
            <person name="Gmitter F."/>
            <person name="Chen C."/>
            <person name="Farmerie W."/>
            <person name="Harkins T."/>
            <person name="Desany B."/>
            <person name="Mohiuddin M."/>
            <person name="Kodira C."/>
            <person name="Borodovsky M."/>
            <person name="Lomsadze A."/>
            <person name="Burns P."/>
            <person name="Jenkins J."/>
            <person name="Prochnik S."/>
            <person name="Shu S."/>
            <person name="Chapman J."/>
            <person name="Pitluck S."/>
            <person name="Schmutz J."/>
            <person name="Rokhsar D."/>
        </authorList>
    </citation>
    <scope>NUCLEOTIDE SEQUENCE</scope>
</reference>
<dbReference type="InterPro" id="IPR013210">
    <property type="entry name" value="LRR_N_plant-typ"/>
</dbReference>
<name>A0A067G8B2_CITSI</name>
<dbReference type="Gene3D" id="1.10.510.10">
    <property type="entry name" value="Transferase(Phosphotransferase) domain 1"/>
    <property type="match status" value="1"/>
</dbReference>
<dbReference type="GO" id="GO:0007165">
    <property type="term" value="P:signal transduction"/>
    <property type="evidence" value="ECO:0000318"/>
    <property type="project" value="GO_Central"/>
</dbReference>
<dbReference type="Gene3D" id="3.30.200.20">
    <property type="entry name" value="Phosphorylase Kinase, domain 1"/>
    <property type="match status" value="1"/>
</dbReference>
<evidence type="ECO:0000256" key="8">
    <source>
        <dbReference type="ARBA" id="ARBA00023170"/>
    </source>
</evidence>
<feature type="signal peptide" evidence="11">
    <location>
        <begin position="1"/>
        <end position="26"/>
    </location>
</feature>
<evidence type="ECO:0000256" key="4">
    <source>
        <dbReference type="ARBA" id="ARBA00022729"/>
    </source>
</evidence>
<evidence type="ECO:0000256" key="1">
    <source>
        <dbReference type="ARBA" id="ARBA00004370"/>
    </source>
</evidence>
<keyword evidence="3 10" id="KW-0812">Transmembrane</keyword>
<proteinExistence type="predicted"/>
<keyword evidence="4 11" id="KW-0732">Signal</keyword>
<keyword evidence="14" id="KW-1185">Reference proteome</keyword>
<dbReference type="InterPro" id="IPR000719">
    <property type="entry name" value="Prot_kinase_dom"/>
</dbReference>
<dbReference type="Gene3D" id="3.80.10.10">
    <property type="entry name" value="Ribonuclease Inhibitor"/>
    <property type="match status" value="1"/>
</dbReference>
<dbReference type="SUPFAM" id="SSF52058">
    <property type="entry name" value="L domain-like"/>
    <property type="match status" value="1"/>
</dbReference>
<keyword evidence="6 10" id="KW-1133">Transmembrane helix</keyword>
<keyword evidence="2" id="KW-0433">Leucine-rich repeat</keyword>
<dbReference type="InterPro" id="IPR001245">
    <property type="entry name" value="Ser-Thr/Tyr_kinase_cat_dom"/>
</dbReference>
<dbReference type="GO" id="GO:0048437">
    <property type="term" value="P:floral organ development"/>
    <property type="evidence" value="ECO:0000318"/>
    <property type="project" value="GO_Central"/>
</dbReference>
<dbReference type="GO" id="GO:0010071">
    <property type="term" value="P:root meristem specification"/>
    <property type="evidence" value="ECO:0000318"/>
    <property type="project" value="GO_Central"/>
</dbReference>
<dbReference type="GO" id="GO:0005886">
    <property type="term" value="C:plasma membrane"/>
    <property type="evidence" value="ECO:0000318"/>
    <property type="project" value="GO_Central"/>
</dbReference>
<feature type="domain" description="Protein kinase" evidence="12">
    <location>
        <begin position="442"/>
        <end position="717"/>
    </location>
</feature>
<feature type="transmembrane region" description="Helical" evidence="10">
    <location>
        <begin position="296"/>
        <end position="317"/>
    </location>
</feature>
<evidence type="ECO:0000256" key="10">
    <source>
        <dbReference type="SAM" id="Phobius"/>
    </source>
</evidence>
<evidence type="ECO:0000256" key="11">
    <source>
        <dbReference type="SAM" id="SignalP"/>
    </source>
</evidence>
<gene>
    <name evidence="13" type="ORF">CISIN_1g004994mg</name>
</gene>
<accession>A0A067G8B2</accession>
<dbReference type="SUPFAM" id="SSF56112">
    <property type="entry name" value="Protein kinase-like (PK-like)"/>
    <property type="match status" value="1"/>
</dbReference>
<dbReference type="InterPro" id="IPR046959">
    <property type="entry name" value="PRK1-6/SRF4-like"/>
</dbReference>
<keyword evidence="7 10" id="KW-0472">Membrane</keyword>
<dbReference type="Proteomes" id="UP000027120">
    <property type="component" value="Unassembled WGS sequence"/>
</dbReference>
<keyword evidence="5" id="KW-0677">Repeat</keyword>
<dbReference type="PANTHER" id="PTHR48007">
    <property type="entry name" value="LEUCINE-RICH REPEAT RECEPTOR-LIKE PROTEIN KINASE PXC1"/>
    <property type="match status" value="1"/>
</dbReference>
<evidence type="ECO:0000256" key="3">
    <source>
        <dbReference type="ARBA" id="ARBA00022692"/>
    </source>
</evidence>
<dbReference type="SMR" id="A0A067G8B2"/>